<comment type="caution">
    <text evidence="1">The sequence shown here is derived from an EMBL/GenBank/DDBJ whole genome shotgun (WGS) entry which is preliminary data.</text>
</comment>
<dbReference type="OrthoDB" id="1374030at2"/>
<dbReference type="Proteomes" id="UP000223913">
    <property type="component" value="Unassembled WGS sequence"/>
</dbReference>
<dbReference type="EMBL" id="PDUD01000023">
    <property type="protein sequence ID" value="PHN05128.1"/>
    <property type="molecule type" value="Genomic_DNA"/>
</dbReference>
<proteinExistence type="predicted"/>
<sequence length="141" mass="15690">MMTRIKKSTRTILLLTIALLSFGTYLYHLPGAIAATGPQIQLSRIDFQEPIDSLSARRVKGAILAVSGVQQTYFNVPDRIVVFSHDPKIVSADAVLQKIQHKFAFQAERFLPDLPKNSSSCPVTGQNSIFVRMGAYLRRTL</sequence>
<accession>A0A2D0N9R6</accession>
<organism evidence="1 2">
    <name type="scientific">Flavilitoribacter nigricans (strain ATCC 23147 / DSM 23189 / NBRC 102662 / NCIMB 1420 / SS-2)</name>
    <name type="common">Lewinella nigricans</name>
    <dbReference type="NCBI Taxonomy" id="1122177"/>
    <lineage>
        <taxon>Bacteria</taxon>
        <taxon>Pseudomonadati</taxon>
        <taxon>Bacteroidota</taxon>
        <taxon>Saprospiria</taxon>
        <taxon>Saprospirales</taxon>
        <taxon>Lewinellaceae</taxon>
        <taxon>Flavilitoribacter</taxon>
    </lineage>
</organism>
<keyword evidence="2" id="KW-1185">Reference proteome</keyword>
<evidence type="ECO:0000313" key="2">
    <source>
        <dbReference type="Proteomes" id="UP000223913"/>
    </source>
</evidence>
<reference evidence="1 2" key="1">
    <citation type="submission" date="2017-10" db="EMBL/GenBank/DDBJ databases">
        <title>The draft genome sequence of Lewinella nigricans NBRC 102662.</title>
        <authorList>
            <person name="Wang K."/>
        </authorList>
    </citation>
    <scope>NUCLEOTIDE SEQUENCE [LARGE SCALE GENOMIC DNA]</scope>
    <source>
        <strain evidence="1 2">NBRC 102662</strain>
    </source>
</reference>
<evidence type="ECO:0008006" key="3">
    <source>
        <dbReference type="Google" id="ProtNLM"/>
    </source>
</evidence>
<name>A0A2D0N9R6_FLAN2</name>
<dbReference type="SUPFAM" id="SSF55008">
    <property type="entry name" value="HMA, heavy metal-associated domain"/>
    <property type="match status" value="1"/>
</dbReference>
<protein>
    <recommendedName>
        <fullName evidence="3">HMA domain-containing protein</fullName>
    </recommendedName>
</protein>
<gene>
    <name evidence="1" type="ORF">CRP01_19090</name>
</gene>
<dbReference type="AlphaFoldDB" id="A0A2D0N9R6"/>
<evidence type="ECO:0000313" key="1">
    <source>
        <dbReference type="EMBL" id="PHN05128.1"/>
    </source>
</evidence>
<dbReference type="InterPro" id="IPR036163">
    <property type="entry name" value="HMA_dom_sf"/>
</dbReference>
<dbReference type="GO" id="GO:0046872">
    <property type="term" value="F:metal ion binding"/>
    <property type="evidence" value="ECO:0007669"/>
    <property type="project" value="InterPro"/>
</dbReference>
<dbReference type="RefSeq" id="WP_099151675.1">
    <property type="nucleotide sequence ID" value="NZ_PDUD01000023.1"/>
</dbReference>